<evidence type="ECO:0000313" key="2">
    <source>
        <dbReference type="EMBL" id="CEM43304.1"/>
    </source>
</evidence>
<protein>
    <submittedName>
        <fullName evidence="2">Uncharacterized protein</fullName>
    </submittedName>
</protein>
<organism evidence="2">
    <name type="scientific">Chromera velia CCMP2878</name>
    <dbReference type="NCBI Taxonomy" id="1169474"/>
    <lineage>
        <taxon>Eukaryota</taxon>
        <taxon>Sar</taxon>
        <taxon>Alveolata</taxon>
        <taxon>Colpodellida</taxon>
        <taxon>Chromeraceae</taxon>
        <taxon>Chromera</taxon>
    </lineage>
</organism>
<sequence>MSGVEILVERRKEEVRGLFSLKYVFKSGASKIGKATVVVLDRRETRRFHQAADHHSADFFNSALLFFDKTGTKPRLPEMRNLGDVSSGGYVYIHKFCLQPTGLDETGRSDLAVQILSRMLLDASPDLQNSAWTFVSYVPDSDPHLQLDIPVDRCANEQERAQINEALEKDILPFLRLGFVQEEKSCSEGSRTSLPHRRWCGSGPKLLCPCRPQRPLQSNVLCPPPSGPTGKDKELYNFIYSQIHSAREPVALTDYVANRITQLVRDEGASVTHARAIHLASSHGGVGRLFLDLLCRLAMDKQEPDALNAADGGGFTPLMVVASELGMKAGAEALEGMRTIETLISLGARKEVRHADGRTALGMYRGTLQSQVDLQVALLGSTLGSSRRPDEAVERLLRPAGGPSEADESAWQGEGGRGAGMVSDSESEEDDYESDESDFDAEDEDLDEDDTRDESEADEIMGDAN</sequence>
<evidence type="ECO:0000256" key="1">
    <source>
        <dbReference type="SAM" id="MobiDB-lite"/>
    </source>
</evidence>
<reference evidence="2" key="1">
    <citation type="submission" date="2014-11" db="EMBL/GenBank/DDBJ databases">
        <authorList>
            <person name="Otto D Thomas"/>
            <person name="Naeem Raeece"/>
        </authorList>
    </citation>
    <scope>NUCLEOTIDE SEQUENCE</scope>
</reference>
<dbReference type="VEuPathDB" id="CryptoDB:Cvel_27433"/>
<feature type="region of interest" description="Disordered" evidence="1">
    <location>
        <begin position="398"/>
        <end position="465"/>
    </location>
</feature>
<dbReference type="AlphaFoldDB" id="A0A0G4HH74"/>
<proteinExistence type="predicted"/>
<gene>
    <name evidence="2" type="ORF">Cvel_27433</name>
</gene>
<feature type="compositionally biased region" description="Acidic residues" evidence="1">
    <location>
        <begin position="425"/>
        <end position="465"/>
    </location>
</feature>
<dbReference type="EMBL" id="CDMZ01002654">
    <property type="protein sequence ID" value="CEM43304.1"/>
    <property type="molecule type" value="Genomic_DNA"/>
</dbReference>
<name>A0A0G4HH74_9ALVE</name>
<accession>A0A0G4HH74</accession>